<sequence>MSRTAEPLAFAAVRHDGPRCDDGGPSAPFFGVLGPLEVRGDRGHIDLGPPQRRALLLRLLMEDCRPVSVGRICDDLWNGRPPASAASSVHAHISRLRSVLEEPTAGRTSPLLASTSAGYVLRAAPDRRDAVLFEEAVEHGHRLADEGRTDRALRTVERALARWRGQPYADAQAHSFARQEADRLTELHWSARDLRARLLLGEGRLEQAISTCMELVGENPLRETSWVTLLRALQADGRTAEALQRYETVRRTLADTLGADPGPLLRRTHLALLRQEPADGTPGTVRRLAVPAPAPAPVPTSRGRQLSALGELFARAGTGRTVWAVLHGATGTGKTWLLREFGRRARARGSVVVHDRYPRRTAPQGAAGYGGGAALRLLREPWAVPGGAARHTEPVLCLVDGVQNAPPEDLEALAVHADLPGEVPLMVVCAVTEVRDPAVAAFQARLARSGAGLIEVGPLDIADVEELLRARDTDRAGSPRTGGAVDVDGGAGPGDGPGAAHMWRPSGSHPPHGFFPPSAEAAGLHALTGGNAFYLTEVIGASDGLPAGTPVRVPHAVRCEVRARLAALSPDARRVVEAAVLSGPVEARFLARACALPFTVVLRALEDAADAGLMTWERAGGPSLSDAYAFSCELVRGALLADMPPSRAHTARTAVARAKTRPAEQRPGPAALPAAAATLQRG</sequence>
<feature type="compositionally biased region" description="Low complexity" evidence="7">
    <location>
        <begin position="667"/>
        <end position="682"/>
    </location>
</feature>
<reference evidence="9 10" key="1">
    <citation type="submission" date="2015-07" db="EMBL/GenBank/DDBJ databases">
        <authorList>
            <person name="Noorani M."/>
        </authorList>
    </citation>
    <scope>NUCLEOTIDE SEQUENCE [LARGE SCALE GENOMIC DNA]</scope>
    <source>
        <strain evidence="9 10">NRRL B-24567</strain>
    </source>
</reference>
<feature type="region of interest" description="Disordered" evidence="7">
    <location>
        <begin position="658"/>
        <end position="682"/>
    </location>
</feature>
<dbReference type="GO" id="GO:0000160">
    <property type="term" value="P:phosphorelay signal transduction system"/>
    <property type="evidence" value="ECO:0007669"/>
    <property type="project" value="UniProtKB-KW"/>
</dbReference>
<feature type="domain" description="OmpR/PhoB-type" evidence="8">
    <location>
        <begin position="17"/>
        <end position="123"/>
    </location>
</feature>
<keyword evidence="3" id="KW-0805">Transcription regulation</keyword>
<evidence type="ECO:0000313" key="9">
    <source>
        <dbReference type="EMBL" id="KOT28746.1"/>
    </source>
</evidence>
<feature type="DNA-binding region" description="OmpR/PhoB-type" evidence="6">
    <location>
        <begin position="17"/>
        <end position="123"/>
    </location>
</feature>
<accession>A0A0M8QCS4</accession>
<keyword evidence="5" id="KW-0804">Transcription</keyword>
<dbReference type="RefSeq" id="WP_037805331.1">
    <property type="nucleotide sequence ID" value="NZ_LGCN01000254.1"/>
</dbReference>
<dbReference type="SUPFAM" id="SSF52540">
    <property type="entry name" value="P-loop containing nucleoside triphosphate hydrolases"/>
    <property type="match status" value="1"/>
</dbReference>
<dbReference type="SUPFAM" id="SSF48452">
    <property type="entry name" value="TPR-like"/>
    <property type="match status" value="1"/>
</dbReference>
<evidence type="ECO:0000256" key="7">
    <source>
        <dbReference type="SAM" id="MobiDB-lite"/>
    </source>
</evidence>
<keyword evidence="2" id="KW-0902">Two-component regulatory system</keyword>
<comment type="similarity">
    <text evidence="1">Belongs to the AfsR/DnrI/RedD regulatory family.</text>
</comment>
<feature type="region of interest" description="Disordered" evidence="7">
    <location>
        <begin position="473"/>
        <end position="517"/>
    </location>
</feature>
<dbReference type="OrthoDB" id="134712at2"/>
<dbReference type="Pfam" id="PF03704">
    <property type="entry name" value="BTAD"/>
    <property type="match status" value="1"/>
</dbReference>
<evidence type="ECO:0000256" key="6">
    <source>
        <dbReference type="PROSITE-ProRule" id="PRU01091"/>
    </source>
</evidence>
<dbReference type="EMBL" id="LGCN01000254">
    <property type="protein sequence ID" value="KOT28746.1"/>
    <property type="molecule type" value="Genomic_DNA"/>
</dbReference>
<dbReference type="Gene3D" id="1.10.10.10">
    <property type="entry name" value="Winged helix-like DNA-binding domain superfamily/Winged helix DNA-binding domain"/>
    <property type="match status" value="1"/>
</dbReference>
<evidence type="ECO:0000256" key="5">
    <source>
        <dbReference type="ARBA" id="ARBA00023163"/>
    </source>
</evidence>
<dbReference type="PATRIC" id="fig|36816.3.peg.7697"/>
<dbReference type="GO" id="GO:0003677">
    <property type="term" value="F:DNA binding"/>
    <property type="evidence" value="ECO:0007669"/>
    <property type="project" value="UniProtKB-UniRule"/>
</dbReference>
<evidence type="ECO:0000256" key="1">
    <source>
        <dbReference type="ARBA" id="ARBA00005820"/>
    </source>
</evidence>
<name>A0A0M8QCS4_9ACTN</name>
<dbReference type="InterPro" id="IPR027417">
    <property type="entry name" value="P-loop_NTPase"/>
</dbReference>
<evidence type="ECO:0000256" key="3">
    <source>
        <dbReference type="ARBA" id="ARBA00023015"/>
    </source>
</evidence>
<dbReference type="InterPro" id="IPR011990">
    <property type="entry name" value="TPR-like_helical_dom_sf"/>
</dbReference>
<gene>
    <name evidence="9" type="ORF">ADK41_35445</name>
</gene>
<dbReference type="Proteomes" id="UP000037773">
    <property type="component" value="Unassembled WGS sequence"/>
</dbReference>
<evidence type="ECO:0000256" key="4">
    <source>
        <dbReference type="ARBA" id="ARBA00023125"/>
    </source>
</evidence>
<dbReference type="PANTHER" id="PTHR35807:SF1">
    <property type="entry name" value="TRANSCRIPTIONAL REGULATOR REDD"/>
    <property type="match status" value="1"/>
</dbReference>
<dbReference type="InterPro" id="IPR036388">
    <property type="entry name" value="WH-like_DNA-bd_sf"/>
</dbReference>
<dbReference type="GO" id="GO:0006355">
    <property type="term" value="P:regulation of DNA-templated transcription"/>
    <property type="evidence" value="ECO:0007669"/>
    <property type="project" value="InterPro"/>
</dbReference>
<dbReference type="InterPro" id="IPR016032">
    <property type="entry name" value="Sig_transdc_resp-reg_C-effctor"/>
</dbReference>
<proteinExistence type="inferred from homology"/>
<comment type="caution">
    <text evidence="9">The sequence shown here is derived from an EMBL/GenBank/DDBJ whole genome shotgun (WGS) entry which is preliminary data.</text>
</comment>
<evidence type="ECO:0000256" key="2">
    <source>
        <dbReference type="ARBA" id="ARBA00023012"/>
    </source>
</evidence>
<dbReference type="InterPro" id="IPR005158">
    <property type="entry name" value="BTAD"/>
</dbReference>
<dbReference type="CDD" id="cd15831">
    <property type="entry name" value="BTAD"/>
    <property type="match status" value="1"/>
</dbReference>
<dbReference type="SUPFAM" id="SSF46894">
    <property type="entry name" value="C-terminal effector domain of the bipartite response regulators"/>
    <property type="match status" value="1"/>
</dbReference>
<dbReference type="SMART" id="SM00862">
    <property type="entry name" value="Trans_reg_C"/>
    <property type="match status" value="1"/>
</dbReference>
<dbReference type="PROSITE" id="PS51755">
    <property type="entry name" value="OMPR_PHOB"/>
    <property type="match status" value="1"/>
</dbReference>
<dbReference type="AlphaFoldDB" id="A0A0M8QCS4"/>
<evidence type="ECO:0000259" key="8">
    <source>
        <dbReference type="PROSITE" id="PS51755"/>
    </source>
</evidence>
<dbReference type="Gene3D" id="1.25.40.10">
    <property type="entry name" value="Tetratricopeptide repeat domain"/>
    <property type="match status" value="1"/>
</dbReference>
<organism evidence="9 10">
    <name type="scientific">Streptomyces caelestis</name>
    <dbReference type="NCBI Taxonomy" id="36816"/>
    <lineage>
        <taxon>Bacteria</taxon>
        <taxon>Bacillati</taxon>
        <taxon>Actinomycetota</taxon>
        <taxon>Actinomycetes</taxon>
        <taxon>Kitasatosporales</taxon>
        <taxon>Streptomycetaceae</taxon>
        <taxon>Streptomyces</taxon>
    </lineage>
</organism>
<evidence type="ECO:0000313" key="10">
    <source>
        <dbReference type="Proteomes" id="UP000037773"/>
    </source>
</evidence>
<keyword evidence="4 6" id="KW-0238">DNA-binding</keyword>
<keyword evidence="10" id="KW-1185">Reference proteome</keyword>
<dbReference type="SMART" id="SM01043">
    <property type="entry name" value="BTAD"/>
    <property type="match status" value="1"/>
</dbReference>
<dbReference type="InterPro" id="IPR051677">
    <property type="entry name" value="AfsR-DnrI-RedD_regulator"/>
</dbReference>
<protein>
    <recommendedName>
        <fullName evidence="8">OmpR/PhoB-type domain-containing protein</fullName>
    </recommendedName>
</protein>
<dbReference type="PANTHER" id="PTHR35807">
    <property type="entry name" value="TRANSCRIPTIONAL REGULATOR REDD-RELATED"/>
    <property type="match status" value="1"/>
</dbReference>
<dbReference type="InterPro" id="IPR001867">
    <property type="entry name" value="OmpR/PhoB-type_DNA-bd"/>
</dbReference>